<comment type="subcellular location">
    <subcellularLocation>
        <location evidence="2">Cell membrane</location>
        <topology evidence="2">Multi-pass membrane protein</topology>
    </subcellularLocation>
</comment>
<evidence type="ECO:0000313" key="4">
    <source>
        <dbReference type="Proteomes" id="UP001216390"/>
    </source>
</evidence>
<keyword evidence="2" id="KW-0812">Transmembrane</keyword>
<evidence type="ECO:0000256" key="2">
    <source>
        <dbReference type="RuleBase" id="RU004429"/>
    </source>
</evidence>
<keyword evidence="2" id="KW-1003">Cell membrane</keyword>
<dbReference type="InterPro" id="IPR042106">
    <property type="entry name" value="Nuo/plastoQ_OxRdtase_6_NuoJ"/>
</dbReference>
<gene>
    <name evidence="3" type="ORF">PO878_19650</name>
</gene>
<evidence type="ECO:0000256" key="1">
    <source>
        <dbReference type="ARBA" id="ARBA00005698"/>
    </source>
</evidence>
<comment type="function">
    <text evidence="2">NDH-1 shuttles electrons from NADH, via FMN and iron-sulfur (Fe-S) centers, to quinones in the respiratory chain. Couples the redox reaction to proton translocation (for every two electrons transferred, four hydrogen ions are translocated across the cytoplasmic membrane), and thus conserves the redox energy in a proton gradient.</text>
</comment>
<sequence>MLASTMPLPGTDDPINVAQTIGFGVIAVVMVVSALRVVTTKNVVHAAMWLVLVLAGAAAQYVLLAAEFVAVTQVMVYIGAVVVLFLFGVMLTRARLGSDAELTRKNWYGAAFVGLILVGLLGFSLVDTFQDAKLPEDRQVSLAPDLPADATDAEVEAALEEPNVGSNTAAISDSLFTQYLVPLEVVAVLLTAALVGAIVIARRD</sequence>
<feature type="transmembrane region" description="Helical" evidence="2">
    <location>
        <begin position="46"/>
        <end position="68"/>
    </location>
</feature>
<comment type="similarity">
    <text evidence="1 2">Belongs to the complex I subunit 6 family.</text>
</comment>
<keyword evidence="2" id="KW-0520">NAD</keyword>
<dbReference type="RefSeq" id="WP_272738773.1">
    <property type="nucleotide sequence ID" value="NZ_CP116942.1"/>
</dbReference>
<dbReference type="Gene3D" id="1.20.120.1200">
    <property type="entry name" value="NADH-ubiquinone/plastoquinone oxidoreductase chain 6, subunit NuoJ"/>
    <property type="match status" value="1"/>
</dbReference>
<dbReference type="GO" id="GO:0048038">
    <property type="term" value="F:quinone binding"/>
    <property type="evidence" value="ECO:0007669"/>
    <property type="project" value="UniProtKB-UniRule"/>
</dbReference>
<feature type="transmembrane region" description="Helical" evidence="2">
    <location>
        <begin position="106"/>
        <end position="126"/>
    </location>
</feature>
<dbReference type="EC" id="7.1.1.-" evidence="2"/>
<proteinExistence type="inferred from homology"/>
<evidence type="ECO:0000313" key="3">
    <source>
        <dbReference type="EMBL" id="WCO69260.1"/>
    </source>
</evidence>
<keyword evidence="2" id="KW-0874">Quinone</keyword>
<reference evidence="3" key="1">
    <citation type="submission" date="2023-01" db="EMBL/GenBank/DDBJ databases">
        <title>The diversity of Class Acidimicrobiia in South China Sea sediment environments and the proposal of Iamia marina sp. nov., a novel species of the genus Iamia.</title>
        <authorList>
            <person name="He Y."/>
            <person name="Tian X."/>
        </authorList>
    </citation>
    <scope>NUCLEOTIDE SEQUENCE</scope>
    <source>
        <strain evidence="3">DSM 19957</strain>
    </source>
</reference>
<dbReference type="PANTHER" id="PTHR33269">
    <property type="entry name" value="NADH-UBIQUINONE OXIDOREDUCTASE CHAIN 6"/>
    <property type="match status" value="1"/>
</dbReference>
<dbReference type="PANTHER" id="PTHR33269:SF17">
    <property type="entry name" value="NADH-UBIQUINONE OXIDOREDUCTASE CHAIN 6"/>
    <property type="match status" value="1"/>
</dbReference>
<comment type="catalytic activity">
    <reaction evidence="2">
        <text>a quinone + NADH + 5 H(+)(in) = a quinol + NAD(+) + 4 H(+)(out)</text>
        <dbReference type="Rhea" id="RHEA:57888"/>
        <dbReference type="ChEBI" id="CHEBI:15378"/>
        <dbReference type="ChEBI" id="CHEBI:24646"/>
        <dbReference type="ChEBI" id="CHEBI:57540"/>
        <dbReference type="ChEBI" id="CHEBI:57945"/>
        <dbReference type="ChEBI" id="CHEBI:132124"/>
    </reaction>
</comment>
<dbReference type="Proteomes" id="UP001216390">
    <property type="component" value="Chromosome"/>
</dbReference>
<accession>A0AAE9Y8Y4</accession>
<keyword evidence="2" id="KW-0472">Membrane</keyword>
<keyword evidence="2" id="KW-1133">Transmembrane helix</keyword>
<protein>
    <recommendedName>
        <fullName evidence="2">NADH-quinone oxidoreductase subunit J</fullName>
        <ecNumber evidence="2">7.1.1.-</ecNumber>
    </recommendedName>
</protein>
<dbReference type="KEGG" id="ima:PO878_19650"/>
<dbReference type="AlphaFoldDB" id="A0AAE9Y8Y4"/>
<dbReference type="Pfam" id="PF00499">
    <property type="entry name" value="Oxidored_q3"/>
    <property type="match status" value="1"/>
</dbReference>
<name>A0AAE9Y8Y4_9ACTN</name>
<keyword evidence="4" id="KW-1185">Reference proteome</keyword>
<dbReference type="InterPro" id="IPR001457">
    <property type="entry name" value="NADH_UbQ/plastoQ_OxRdtase_su6"/>
</dbReference>
<feature type="transmembrane region" description="Helical" evidence="2">
    <location>
        <begin position="74"/>
        <end position="94"/>
    </location>
</feature>
<feature type="transmembrane region" description="Helical" evidence="2">
    <location>
        <begin position="20"/>
        <end position="39"/>
    </location>
</feature>
<feature type="transmembrane region" description="Helical" evidence="2">
    <location>
        <begin position="179"/>
        <end position="201"/>
    </location>
</feature>
<dbReference type="GO" id="GO:0005886">
    <property type="term" value="C:plasma membrane"/>
    <property type="evidence" value="ECO:0007669"/>
    <property type="project" value="UniProtKB-SubCell"/>
</dbReference>
<dbReference type="GO" id="GO:0008137">
    <property type="term" value="F:NADH dehydrogenase (ubiquinone) activity"/>
    <property type="evidence" value="ECO:0007669"/>
    <property type="project" value="UniProtKB-UniRule"/>
</dbReference>
<organism evidence="3 4">
    <name type="scientific">Iamia majanohamensis</name>
    <dbReference type="NCBI Taxonomy" id="467976"/>
    <lineage>
        <taxon>Bacteria</taxon>
        <taxon>Bacillati</taxon>
        <taxon>Actinomycetota</taxon>
        <taxon>Acidimicrobiia</taxon>
        <taxon>Acidimicrobiales</taxon>
        <taxon>Iamiaceae</taxon>
        <taxon>Iamia</taxon>
    </lineage>
</organism>
<dbReference type="EMBL" id="CP116942">
    <property type="protein sequence ID" value="WCO69260.1"/>
    <property type="molecule type" value="Genomic_DNA"/>
</dbReference>